<evidence type="ECO:0000259" key="23">
    <source>
        <dbReference type="PROSITE" id="PS50158"/>
    </source>
</evidence>
<organism evidence="26 27">
    <name type="scientific">Labeo rohita</name>
    <name type="common">Indian major carp</name>
    <name type="synonym">Cyprinus rohita</name>
    <dbReference type="NCBI Taxonomy" id="84645"/>
    <lineage>
        <taxon>Eukaryota</taxon>
        <taxon>Metazoa</taxon>
        <taxon>Chordata</taxon>
        <taxon>Craniata</taxon>
        <taxon>Vertebrata</taxon>
        <taxon>Euteleostomi</taxon>
        <taxon>Actinopterygii</taxon>
        <taxon>Neopterygii</taxon>
        <taxon>Teleostei</taxon>
        <taxon>Ostariophysi</taxon>
        <taxon>Cypriniformes</taxon>
        <taxon>Cyprinidae</taxon>
        <taxon>Labeoninae</taxon>
        <taxon>Labeonini</taxon>
        <taxon>Labeo</taxon>
    </lineage>
</organism>
<evidence type="ECO:0000256" key="13">
    <source>
        <dbReference type="ARBA" id="ARBA00022842"/>
    </source>
</evidence>
<dbReference type="InterPro" id="IPR056924">
    <property type="entry name" value="SH3_Tf2-1"/>
</dbReference>
<dbReference type="PANTHER" id="PTHR37984:SF15">
    <property type="entry name" value="INTEGRASE CATALYTIC DOMAIN-CONTAINING PROTEIN"/>
    <property type="match status" value="1"/>
</dbReference>
<dbReference type="InterPro" id="IPR041373">
    <property type="entry name" value="RT_RNaseH"/>
</dbReference>
<evidence type="ECO:0000256" key="10">
    <source>
        <dbReference type="ARBA" id="ARBA00022750"/>
    </source>
</evidence>
<feature type="region of interest" description="Disordered" evidence="21">
    <location>
        <begin position="1985"/>
        <end position="2008"/>
    </location>
</feature>
<keyword evidence="20" id="KW-0862">Zinc</keyword>
<evidence type="ECO:0000256" key="16">
    <source>
        <dbReference type="ARBA" id="ARBA00022932"/>
    </source>
</evidence>
<comment type="similarity">
    <text evidence="2">Belongs to the beta type-B retroviral polymerase family. HERV class-II K(HML-2) pol subfamily.</text>
</comment>
<dbReference type="PROSITE" id="PS50994">
    <property type="entry name" value="INTEGRASE"/>
    <property type="match status" value="2"/>
</dbReference>
<dbReference type="PROSITE" id="PS50158">
    <property type="entry name" value="ZF_CCHC"/>
    <property type="match status" value="1"/>
</dbReference>
<keyword evidence="11" id="KW-0255">Endonuclease</keyword>
<dbReference type="CDD" id="cd01647">
    <property type="entry name" value="RT_LTR"/>
    <property type="match status" value="1"/>
</dbReference>
<keyword evidence="16" id="KW-0239">DNA-directed DNA polymerase</keyword>
<keyword evidence="12" id="KW-0378">Hydrolase</keyword>
<dbReference type="InterPro" id="IPR021109">
    <property type="entry name" value="Peptidase_aspartic_dom_sf"/>
</dbReference>
<feature type="compositionally biased region" description="Polar residues" evidence="21">
    <location>
        <begin position="571"/>
        <end position="580"/>
    </location>
</feature>
<keyword evidence="13" id="KW-0460">Magnesium</keyword>
<protein>
    <recommendedName>
        <fullName evidence="19">Gypsy retrotransposon integrase-like protein 1</fullName>
        <ecNumber evidence="4">2.7.7.49</ecNumber>
        <ecNumber evidence="3">3.1.26.4</ecNumber>
    </recommendedName>
</protein>
<keyword evidence="5" id="KW-0645">Protease</keyword>
<evidence type="ECO:0000256" key="11">
    <source>
        <dbReference type="ARBA" id="ARBA00022759"/>
    </source>
</evidence>
<evidence type="ECO:0000256" key="5">
    <source>
        <dbReference type="ARBA" id="ARBA00022670"/>
    </source>
</evidence>
<evidence type="ECO:0000313" key="26">
    <source>
        <dbReference type="EMBL" id="KAI2663489.1"/>
    </source>
</evidence>
<keyword evidence="10" id="KW-0064">Aspartyl protease</keyword>
<keyword evidence="20" id="KW-0863">Zinc-finger</keyword>
<evidence type="ECO:0000256" key="17">
    <source>
        <dbReference type="ARBA" id="ARBA00023125"/>
    </source>
</evidence>
<feature type="domain" description="Reverse transcriptase" evidence="24">
    <location>
        <begin position="2061"/>
        <end position="2238"/>
    </location>
</feature>
<evidence type="ECO:0000256" key="21">
    <source>
        <dbReference type="SAM" id="MobiDB-lite"/>
    </source>
</evidence>
<feature type="region of interest" description="Disordered" evidence="21">
    <location>
        <begin position="682"/>
        <end position="703"/>
    </location>
</feature>
<feature type="compositionally biased region" description="Polar residues" evidence="21">
    <location>
        <begin position="692"/>
        <end position="703"/>
    </location>
</feature>
<dbReference type="InterPro" id="IPR050951">
    <property type="entry name" value="Retrovirus_Pol_polyprotein"/>
</dbReference>
<dbReference type="Pfam" id="PF00385">
    <property type="entry name" value="Chromo"/>
    <property type="match status" value="1"/>
</dbReference>
<dbReference type="InterPro" id="IPR012337">
    <property type="entry name" value="RNaseH-like_sf"/>
</dbReference>
<accession>A0ABQ8MKW2</accession>
<dbReference type="EC" id="2.7.7.49" evidence="4"/>
<dbReference type="SUPFAM" id="SSF50630">
    <property type="entry name" value="Acid proteases"/>
    <property type="match status" value="1"/>
</dbReference>
<dbReference type="SMART" id="SM00343">
    <property type="entry name" value="ZnF_C2HC"/>
    <property type="match status" value="1"/>
</dbReference>
<dbReference type="Pfam" id="PF00078">
    <property type="entry name" value="RVT_1"/>
    <property type="match status" value="1"/>
</dbReference>
<keyword evidence="7" id="KW-0548">Nucleotidyltransferase</keyword>
<dbReference type="InterPro" id="IPR043128">
    <property type="entry name" value="Rev_trsase/Diguanyl_cyclase"/>
</dbReference>
<dbReference type="EMBL" id="JACTAM010000006">
    <property type="protein sequence ID" value="KAI2663489.1"/>
    <property type="molecule type" value="Genomic_DNA"/>
</dbReference>
<keyword evidence="15" id="KW-0695">RNA-directed DNA polymerase</keyword>
<feature type="region of interest" description="Disordered" evidence="21">
    <location>
        <begin position="566"/>
        <end position="643"/>
    </location>
</feature>
<dbReference type="InterPro" id="IPR036397">
    <property type="entry name" value="RNaseH_sf"/>
</dbReference>
<feature type="domain" description="Chromo" evidence="22">
    <location>
        <begin position="2842"/>
        <end position="2900"/>
    </location>
</feature>
<evidence type="ECO:0000256" key="8">
    <source>
        <dbReference type="ARBA" id="ARBA00022722"/>
    </source>
</evidence>
<dbReference type="InterPro" id="IPR041577">
    <property type="entry name" value="RT_RNaseH_2"/>
</dbReference>
<dbReference type="Gene3D" id="1.10.340.70">
    <property type="match status" value="2"/>
</dbReference>
<dbReference type="InterPro" id="IPR000477">
    <property type="entry name" value="RT_dom"/>
</dbReference>
<evidence type="ECO:0000256" key="2">
    <source>
        <dbReference type="ARBA" id="ARBA00010879"/>
    </source>
</evidence>
<evidence type="ECO:0000256" key="20">
    <source>
        <dbReference type="PROSITE-ProRule" id="PRU00047"/>
    </source>
</evidence>
<feature type="domain" description="Integrase catalytic" evidence="25">
    <location>
        <begin position="2541"/>
        <end position="2700"/>
    </location>
</feature>
<keyword evidence="27" id="KW-1185">Reference proteome</keyword>
<evidence type="ECO:0000256" key="9">
    <source>
        <dbReference type="ARBA" id="ARBA00022723"/>
    </source>
</evidence>
<feature type="compositionally biased region" description="Low complexity" evidence="21">
    <location>
        <begin position="604"/>
        <end position="635"/>
    </location>
</feature>
<dbReference type="PANTHER" id="PTHR37984">
    <property type="entry name" value="PROTEIN CBG26694"/>
    <property type="match status" value="1"/>
</dbReference>
<dbReference type="InterPro" id="IPR043502">
    <property type="entry name" value="DNA/RNA_pol_sf"/>
</dbReference>
<evidence type="ECO:0000256" key="4">
    <source>
        <dbReference type="ARBA" id="ARBA00012493"/>
    </source>
</evidence>
<dbReference type="SUPFAM" id="SSF53098">
    <property type="entry name" value="Ribonuclease H-like"/>
    <property type="match status" value="2"/>
</dbReference>
<keyword evidence="14" id="KW-0229">DNA integration</keyword>
<evidence type="ECO:0000256" key="6">
    <source>
        <dbReference type="ARBA" id="ARBA00022679"/>
    </source>
</evidence>
<feature type="compositionally biased region" description="Polar residues" evidence="21">
    <location>
        <begin position="1839"/>
        <end position="1850"/>
    </location>
</feature>
<evidence type="ECO:0000256" key="3">
    <source>
        <dbReference type="ARBA" id="ARBA00012180"/>
    </source>
</evidence>
<feature type="compositionally biased region" description="Polar residues" evidence="21">
    <location>
        <begin position="92"/>
        <end position="103"/>
    </location>
</feature>
<dbReference type="Pfam" id="PF17919">
    <property type="entry name" value="RT_RNaseH_2"/>
    <property type="match status" value="1"/>
</dbReference>
<comment type="caution">
    <text evidence="26">The sequence shown here is derived from an EMBL/GenBank/DDBJ whole genome shotgun (WGS) entry which is preliminary data.</text>
</comment>
<keyword evidence="9" id="KW-0479">Metal-binding</keyword>
<dbReference type="Gene3D" id="3.30.70.270">
    <property type="match status" value="3"/>
</dbReference>
<keyword evidence="18" id="KW-0233">DNA recombination</keyword>
<dbReference type="InterPro" id="IPR000953">
    <property type="entry name" value="Chromo/chromo_shadow_dom"/>
</dbReference>
<name>A0ABQ8MKW2_LABRO</name>
<dbReference type="Pfam" id="PF00665">
    <property type="entry name" value="rve"/>
    <property type="match status" value="2"/>
</dbReference>
<feature type="domain" description="Integrase catalytic" evidence="25">
    <location>
        <begin position="1297"/>
        <end position="1455"/>
    </location>
</feature>
<dbReference type="SMART" id="SM00298">
    <property type="entry name" value="CHROMO"/>
    <property type="match status" value="1"/>
</dbReference>
<dbReference type="InterPro" id="IPR016197">
    <property type="entry name" value="Chromo-like_dom_sf"/>
</dbReference>
<reference evidence="26 27" key="1">
    <citation type="submission" date="2022-01" db="EMBL/GenBank/DDBJ databases">
        <title>A high-quality chromosome-level genome assembly of rohu carp, Labeo rohita.</title>
        <authorList>
            <person name="Arick M.A. II"/>
            <person name="Hsu C.-Y."/>
            <person name="Magbanua Z."/>
            <person name="Pechanova O."/>
            <person name="Grover C."/>
            <person name="Miller E."/>
            <person name="Thrash A."/>
            <person name="Ezzel L."/>
            <person name="Alam S."/>
            <person name="Benzie J."/>
            <person name="Hamilton M."/>
            <person name="Karsi A."/>
            <person name="Lawrence M.L."/>
            <person name="Peterson D.G."/>
        </authorList>
    </citation>
    <scope>NUCLEOTIDE SEQUENCE [LARGE SCALE GENOMIC DNA]</scope>
    <source>
        <strain evidence="27">BAU-BD-2019</strain>
        <tissue evidence="26">Blood</tissue>
    </source>
</reference>
<evidence type="ECO:0000259" key="25">
    <source>
        <dbReference type="PROSITE" id="PS50994"/>
    </source>
</evidence>
<dbReference type="Pfam" id="PF17921">
    <property type="entry name" value="Integrase_H2C2"/>
    <property type="match status" value="2"/>
</dbReference>
<evidence type="ECO:0000256" key="18">
    <source>
        <dbReference type="ARBA" id="ARBA00023172"/>
    </source>
</evidence>
<sequence length="2936" mass="329868">MSGVNDDHYVHYYIQQHNTSIAQSDIFLSNLHPCSTIETMEDSVMKHKCLVDVHLGENVGFAVKFDLPLVDWRYICLDPPPDRNQIALCATGSAQRSSDSEGPNETPPDSAPSHQECWVFLRLRGTNDRLRRSLFAGIGRRLLKNTEFRLGEPKRAGALHKVGARPGFFFSLSGTLTEERDKHVSDQFFQSDLAHWCSEAGIDPTRSLLLTGVRKTTEIARIEEVAESVKAFGRVQVRDTRCGATPDTLLVLCECREAVDPTRCPTELRPTDNETWMIITAVERIQTNAAPAGFADKLSKFLRDEGKSMTDLQALFPPLSANPSSPESIIQAVGEILEKTVRPPSDSNAYRRLRTFSGIVPTPAGEETMEHWTEQAKMMITECECSEKEKRRRIVETLKGPALEIIKDVRMSSPDASSLQYLEALESTFGSSESGEDLYFAFRLLRQYPRESLSDFLRRIEKSLTKVVQRGGLSPANADKARVEQLIRGAVESDMMLLQLRLRERKEHPPTFLSLLNEVREAEETEASRRKLTATAKPIHLQDEGNICPAFVRELRAEIQDLTARLKSDHSNSLPTSSMMLESRPKPRHTSPPDQQEVTKDSEVQSLKKQVHQLQQQLSVMSVGHSSSSQSQQPVSGPPRHKLSRNTEDYFCYRCGEDGHIATKCQSPENATQVINKLIRSLKKAKGMKSEPNPSSRSGDQACFSKNSQVHTCEPNGLPKGLVGPASTVAVKIGGHLCQALWDSGSQVTIVFESWYSQNLPDVPIHPLAGLSIWGLSSSSYPYKGYIVIDVTFPVTLTGVEENITILALVCPDPQGPPQTLEEHEERLMKVLDRLEEWGLKVSIDKCQFCQPQVKYVGHIVSAAGIAPDPDKVTAVTQWKEPTDLKSLRSFLGFCGFYRRFIKSYSTIVRPLTELTKGYPPAKGQGKMDGKKYYKETEPFGERWDKSCGEAFKQIIYCLTHAPVLAFADPSLPYVLHVDASMSGLGAVLNQEYPDGLQPVAFASRKLSASEQRYPIYQLEFLALKWVDKFHDYLYGAQFVVRTDNNPLTYILTSAKLNATGHRWLAALSTYHFSLQYKPGKHNADADVLSRYPTSPAASASWTEIPQSGVKAICQLASFPWSDESTRLVDQLGVSPSGIPSAYSCPAWLEVCHMEQLTNADLKLSQEQDPVISVVKQGIELGKVLTPVKNSDPVLALLLRQGPKLVIRNNLLYRVSKSQCGKEKVQLVLPAKYRLIVMQSLHDDSGHLGVERTTELIRDRFYWPRVTLDIEEYIKNCGPCITRKTLPQKSAPLSHITSNGPLDLVCIDFLSLEPDSKGIANVLVITDHFTRYAQAFPTRDQRAVTVAKVLVEKFFVHYGLPSRIHSDQGRDFECRLIRELLGMLGIRKSRTTPYHPQGDPQPERFNRTLLSMLGTLNPAHKSKWSQYISQLVHAYNCTKNEATGYSPYYLLFGREARLPIDVCFGTSPDGERGVNHLQYVERMKTELQHAYQLAAETSLKVHQRNKRLYDQRVKSQTLTAGDRVLIRNLARTGKHKLQDRWNSLPYVVVEKFKDLPVYKLRPESGMGGIRTLHRDHLLPIGDEVRFSKSNDSNQIVQPPVTRAQTVKRQKKQNKDNTNLVGCETCDTSESEGEDLCYYCPELIRSQRLTSPQCVVEPEIVPPVSVPEIMQEHGGIEDPTENGPSEILNLPSEVEEELSLEGGGNDTRHIPTEETRPTVCHKSQREVRPVVKLSYDELGRPTDKPLTLVYRGMVIHIEESCKTKKVCNTVWCHPMAQCPQCGPENPCPTDSVMKHKCLVDVHLGEKVGFAVKFDLPLVDWRYICLDPPPDRNQIALCATGSAQRSSDSEGPNETPPDSAPSHRECWVFLRLRGTNDRLRRSLFAGIGRRLLKNTAWSLSPFLPRTVGKSQLSPGKRGSWTRVDTTPSSSSGIFLPVTISQGDQQHQLRAFTDSGAAGNFMDVDVAKDLGIKTLTLQRALSITALDGRPLDSGQPSQTTPGTHPVGATVGIPSVNTGVLTTSKLRTIVNEPPVHTPESTLKLQSANLLKCSEAAIDKYIKEALENGFIRPSTSPAGAGFFFVEKKDGGLRPCIDYRGLNRITIKNRYPLPLMTTAFEILQGATIFSKLDLRNAYHLVRIREGDEWKTAFNTPTGHFEYRVMPFGLVNAPAVFQAFINDVLRDTLNKFVFVYLVYLFSSSYQEHVQHVRQVLQRLLQNRLFIKLEKSEFHVPRVSFLGFIVSKGSLQMDPSKVRAVLDWPQPNSVKQWSKEAEGAFNRLKKLFTSAPILTLPDPETPFVVEVDASDSGVGAVLSQRSSVDDKLHPCAYFSRKLTPTQRNYDIGNRELLAVKMALEEWRHWLEGARFPFLIWTDHQNLTYIREAKRLNSRQARWALFFNRFNFTLSYRTGSKNTKPDALSRQFSPPEGVAIPETILPHSKIVASVQWGLEAAVRRAHQQHPGPENGPPGLLFVPCHLRSKVLQWAHTSPPSGHPGATRTCKLIQKKFWWPKLQKEVRAFVAACSVCAQNKDPRTHPHGLLHPLPVPRRPWSHISLDFVTGLPESQGNHVILVVVDRFSKACHLLPLPKLPTASQTAELLMKHVFRIHGFPQDMVSDRGPQFTSRFWKAFGHLIGSTISLSSGFHPQSNGQTERVNQDIERSLRCLVKNNHTTWSSQLIWAEFAHNTLHHLSLGMSPFECQFGFPPLLFPGQESEVSVPAATQLIHRIKSTWKRARMALLKASRQQQRQANQRRRLGPTFRPGQRVWLSTKDLPLRVESRKLAPRYVGPFKILKKINPVSYRLLLPRSMRIHPTFHISRLKPVFCSPLSPASKPAPVPRIINGKPAYTVHRLLDSRKVRGGTQYLVDWEGYGPEERSWVPARDILDPTLIRAFHQKRNAAPWSAHSLWSASDSSSKPKEGIITWNCLCNHPVISLICTTCF</sequence>
<dbReference type="CDD" id="cd09274">
    <property type="entry name" value="RNase_HI_RT_Ty3"/>
    <property type="match status" value="2"/>
</dbReference>
<evidence type="ECO:0000313" key="27">
    <source>
        <dbReference type="Proteomes" id="UP000830375"/>
    </source>
</evidence>
<keyword evidence="8" id="KW-0540">Nuclease</keyword>
<dbReference type="Proteomes" id="UP000830375">
    <property type="component" value="Unassembled WGS sequence"/>
</dbReference>
<dbReference type="InterPro" id="IPR048270">
    <property type="entry name" value="PNMA_C"/>
</dbReference>
<dbReference type="PROSITE" id="PS50878">
    <property type="entry name" value="RT_POL"/>
    <property type="match status" value="1"/>
</dbReference>
<evidence type="ECO:0000256" key="7">
    <source>
        <dbReference type="ARBA" id="ARBA00022695"/>
    </source>
</evidence>
<dbReference type="InterPro" id="IPR023780">
    <property type="entry name" value="Chromo_domain"/>
</dbReference>
<feature type="domain" description="CCHC-type" evidence="23">
    <location>
        <begin position="652"/>
        <end position="667"/>
    </location>
</feature>
<dbReference type="InterPro" id="IPR001878">
    <property type="entry name" value="Znf_CCHC"/>
</dbReference>
<evidence type="ECO:0000259" key="24">
    <source>
        <dbReference type="PROSITE" id="PS50878"/>
    </source>
</evidence>
<evidence type="ECO:0000256" key="19">
    <source>
        <dbReference type="ARBA" id="ARBA00039658"/>
    </source>
</evidence>
<dbReference type="InterPro" id="IPR001584">
    <property type="entry name" value="Integrase_cat-core"/>
</dbReference>
<gene>
    <name evidence="26" type="ORF">H4Q32_012027</name>
</gene>
<evidence type="ECO:0000256" key="12">
    <source>
        <dbReference type="ARBA" id="ARBA00022801"/>
    </source>
</evidence>
<keyword evidence="17" id="KW-0238">DNA-binding</keyword>
<evidence type="ECO:0000256" key="15">
    <source>
        <dbReference type="ARBA" id="ARBA00022918"/>
    </source>
</evidence>
<dbReference type="SUPFAM" id="SSF54160">
    <property type="entry name" value="Chromo domain-like"/>
    <property type="match status" value="1"/>
</dbReference>
<keyword evidence="6" id="KW-0808">Transferase</keyword>
<feature type="region of interest" description="Disordered" evidence="21">
    <location>
        <begin position="91"/>
        <end position="113"/>
    </location>
</feature>
<dbReference type="Gene3D" id="3.10.10.10">
    <property type="entry name" value="HIV Type 1 Reverse Transcriptase, subunit A, domain 1"/>
    <property type="match status" value="1"/>
</dbReference>
<evidence type="ECO:0000259" key="22">
    <source>
        <dbReference type="PROSITE" id="PS50013"/>
    </source>
</evidence>
<dbReference type="Gene3D" id="3.10.20.370">
    <property type="match status" value="2"/>
</dbReference>
<evidence type="ECO:0000256" key="14">
    <source>
        <dbReference type="ARBA" id="ARBA00022908"/>
    </source>
</evidence>
<feature type="region of interest" description="Disordered" evidence="21">
    <location>
        <begin position="1838"/>
        <end position="1859"/>
    </location>
</feature>
<dbReference type="InterPro" id="IPR041588">
    <property type="entry name" value="Integrase_H2C2"/>
</dbReference>
<comment type="subcellular location">
    <subcellularLocation>
        <location evidence="1">Nucleus</location>
    </subcellularLocation>
</comment>
<dbReference type="PROSITE" id="PS50013">
    <property type="entry name" value="CHROMO_2"/>
    <property type="match status" value="1"/>
</dbReference>
<dbReference type="SUPFAM" id="SSF56672">
    <property type="entry name" value="DNA/RNA polymerases"/>
    <property type="match status" value="2"/>
</dbReference>
<dbReference type="Gene3D" id="3.30.420.10">
    <property type="entry name" value="Ribonuclease H-like superfamily/Ribonuclease H"/>
    <property type="match status" value="2"/>
</dbReference>
<evidence type="ECO:0000256" key="1">
    <source>
        <dbReference type="ARBA" id="ARBA00004123"/>
    </source>
</evidence>
<dbReference type="Gene3D" id="2.40.50.40">
    <property type="match status" value="1"/>
</dbReference>
<dbReference type="Pfam" id="PF24626">
    <property type="entry name" value="SH3_Tf2-1"/>
    <property type="match status" value="1"/>
</dbReference>
<dbReference type="Pfam" id="PF17917">
    <property type="entry name" value="RT_RNaseH"/>
    <property type="match status" value="1"/>
</dbReference>
<dbReference type="EC" id="3.1.26.4" evidence="3"/>
<dbReference type="Pfam" id="PF14893">
    <property type="entry name" value="PNMA"/>
    <property type="match status" value="1"/>
</dbReference>
<proteinExistence type="inferred from homology"/>